<name>A0A8S3X978_PARAO</name>
<dbReference type="AlphaFoldDB" id="A0A8S3X978"/>
<accession>A0A8S3X978</accession>
<evidence type="ECO:0000313" key="1">
    <source>
        <dbReference type="EMBL" id="CAG5005866.1"/>
    </source>
</evidence>
<reference evidence="1" key="1">
    <citation type="submission" date="2021-04" db="EMBL/GenBank/DDBJ databases">
        <authorList>
            <person name="Tunstrom K."/>
        </authorList>
    </citation>
    <scope>NUCLEOTIDE SEQUENCE</scope>
</reference>
<organism evidence="1 2">
    <name type="scientific">Parnassius apollo</name>
    <name type="common">Apollo butterfly</name>
    <name type="synonym">Papilio apollo</name>
    <dbReference type="NCBI Taxonomy" id="110799"/>
    <lineage>
        <taxon>Eukaryota</taxon>
        <taxon>Metazoa</taxon>
        <taxon>Ecdysozoa</taxon>
        <taxon>Arthropoda</taxon>
        <taxon>Hexapoda</taxon>
        <taxon>Insecta</taxon>
        <taxon>Pterygota</taxon>
        <taxon>Neoptera</taxon>
        <taxon>Endopterygota</taxon>
        <taxon>Lepidoptera</taxon>
        <taxon>Glossata</taxon>
        <taxon>Ditrysia</taxon>
        <taxon>Papilionoidea</taxon>
        <taxon>Papilionidae</taxon>
        <taxon>Parnassiinae</taxon>
        <taxon>Parnassini</taxon>
        <taxon>Parnassius</taxon>
        <taxon>Parnassius</taxon>
    </lineage>
</organism>
<sequence>MIRPRFRFPRLYNIPLTLCLVTSVNDNTPAGPAAGRAARLGTASLLGCALGALSALAVCGDSSLALPAPAPLLCFALRAPIPLEGRDLYLPKALPSI</sequence>
<dbReference type="Proteomes" id="UP000691718">
    <property type="component" value="Unassembled WGS sequence"/>
</dbReference>
<evidence type="ECO:0000313" key="2">
    <source>
        <dbReference type="Proteomes" id="UP000691718"/>
    </source>
</evidence>
<dbReference type="EMBL" id="CAJQZP010000978">
    <property type="protein sequence ID" value="CAG5005866.1"/>
    <property type="molecule type" value="Genomic_DNA"/>
</dbReference>
<protein>
    <submittedName>
        <fullName evidence="1">(apollo) hypothetical protein</fullName>
    </submittedName>
</protein>
<proteinExistence type="predicted"/>
<keyword evidence="2" id="KW-1185">Reference proteome</keyword>
<gene>
    <name evidence="1" type="ORF">PAPOLLO_LOCUS14651</name>
</gene>
<comment type="caution">
    <text evidence="1">The sequence shown here is derived from an EMBL/GenBank/DDBJ whole genome shotgun (WGS) entry which is preliminary data.</text>
</comment>